<sequence>MVKPPLTVHNAAIATARVEIKTLTVSGKQVTLAVFRQLREEPLLGYDGTLAGQPWGVVNYHPDKCAALPSHWHVVWQHDADLLRSMVPTQAVHDEFWPEEGDRLITAAVRDIVLHGSTSLFTSELPLFELTREPSGYDRGERAKRGILLQDPSLPVRADLSEAGRRVVSAMRARDRARNYSSGLPEAERNLDICMDSLQAEIAEYGASNNELLDEYRAAIAEEVARRKRHVEARKVIADLPQLFIAV</sequence>
<reference evidence="1" key="1">
    <citation type="submission" date="2021-01" db="EMBL/GenBank/DDBJ databases">
        <title>Whole genome shotgun sequence of Actinoplanes cyaneus NBRC 14990.</title>
        <authorList>
            <person name="Komaki H."/>
            <person name="Tamura T."/>
        </authorList>
    </citation>
    <scope>NUCLEOTIDE SEQUENCE</scope>
    <source>
        <strain evidence="1">NBRC 14990</strain>
    </source>
</reference>
<evidence type="ECO:0000313" key="2">
    <source>
        <dbReference type="Proteomes" id="UP000619479"/>
    </source>
</evidence>
<protein>
    <submittedName>
        <fullName evidence="1">Uncharacterized protein</fullName>
    </submittedName>
</protein>
<name>A0A919IKC1_9ACTN</name>
<accession>A0A919IKC1</accession>
<dbReference type="Proteomes" id="UP000619479">
    <property type="component" value="Unassembled WGS sequence"/>
</dbReference>
<comment type="caution">
    <text evidence="1">The sequence shown here is derived from an EMBL/GenBank/DDBJ whole genome shotgun (WGS) entry which is preliminary data.</text>
</comment>
<evidence type="ECO:0000313" key="1">
    <source>
        <dbReference type="EMBL" id="GID66837.1"/>
    </source>
</evidence>
<dbReference type="RefSeq" id="WP_203743899.1">
    <property type="nucleotide sequence ID" value="NZ_BAAAUC010000001.1"/>
</dbReference>
<proteinExistence type="predicted"/>
<dbReference type="AlphaFoldDB" id="A0A919IKC1"/>
<gene>
    <name evidence="1" type="ORF">Acy02nite_47180</name>
</gene>
<organism evidence="1 2">
    <name type="scientific">Actinoplanes cyaneus</name>
    <dbReference type="NCBI Taxonomy" id="52696"/>
    <lineage>
        <taxon>Bacteria</taxon>
        <taxon>Bacillati</taxon>
        <taxon>Actinomycetota</taxon>
        <taxon>Actinomycetes</taxon>
        <taxon>Micromonosporales</taxon>
        <taxon>Micromonosporaceae</taxon>
        <taxon>Actinoplanes</taxon>
    </lineage>
</organism>
<dbReference type="EMBL" id="BOMH01000036">
    <property type="protein sequence ID" value="GID66837.1"/>
    <property type="molecule type" value="Genomic_DNA"/>
</dbReference>
<keyword evidence="2" id="KW-1185">Reference proteome</keyword>